<protein>
    <submittedName>
        <fullName evidence="1">Uncharacterized protein</fullName>
    </submittedName>
</protein>
<keyword evidence="2" id="KW-1185">Reference proteome</keyword>
<evidence type="ECO:0000313" key="2">
    <source>
        <dbReference type="Proteomes" id="UP001341840"/>
    </source>
</evidence>
<organism evidence="1 2">
    <name type="scientific">Stylosanthes scabra</name>
    <dbReference type="NCBI Taxonomy" id="79078"/>
    <lineage>
        <taxon>Eukaryota</taxon>
        <taxon>Viridiplantae</taxon>
        <taxon>Streptophyta</taxon>
        <taxon>Embryophyta</taxon>
        <taxon>Tracheophyta</taxon>
        <taxon>Spermatophyta</taxon>
        <taxon>Magnoliopsida</taxon>
        <taxon>eudicotyledons</taxon>
        <taxon>Gunneridae</taxon>
        <taxon>Pentapetalae</taxon>
        <taxon>rosids</taxon>
        <taxon>fabids</taxon>
        <taxon>Fabales</taxon>
        <taxon>Fabaceae</taxon>
        <taxon>Papilionoideae</taxon>
        <taxon>50 kb inversion clade</taxon>
        <taxon>dalbergioids sensu lato</taxon>
        <taxon>Dalbergieae</taxon>
        <taxon>Pterocarpus clade</taxon>
        <taxon>Stylosanthes</taxon>
    </lineage>
</organism>
<gene>
    <name evidence="1" type="ORF">PIB30_076421</name>
</gene>
<evidence type="ECO:0000313" key="1">
    <source>
        <dbReference type="EMBL" id="MED6199497.1"/>
    </source>
</evidence>
<dbReference type="EMBL" id="JASCZI010212449">
    <property type="protein sequence ID" value="MED6199497.1"/>
    <property type="molecule type" value="Genomic_DNA"/>
</dbReference>
<sequence length="117" mass="13382">MHLVVCRRRSGTAPSRTLRGLCILPIIEITIKVLKASVVFDGVFRIGAKKCLDICKVVFFRRDLFSSSCYFLLDIDILRHLLWVDGGFINPRSRQVYRIVSSNTTVKWVSIPRGLKD</sequence>
<comment type="caution">
    <text evidence="1">The sequence shown here is derived from an EMBL/GenBank/DDBJ whole genome shotgun (WGS) entry which is preliminary data.</text>
</comment>
<accession>A0ABU6XP85</accession>
<reference evidence="1 2" key="1">
    <citation type="journal article" date="2023" name="Plants (Basel)">
        <title>Bridging the Gap: Combining Genomics and Transcriptomics Approaches to Understand Stylosanthes scabra, an Orphan Legume from the Brazilian Caatinga.</title>
        <authorList>
            <person name="Ferreira-Neto J.R.C."/>
            <person name="da Silva M.D."/>
            <person name="Binneck E."/>
            <person name="de Melo N.F."/>
            <person name="da Silva R.H."/>
            <person name="de Melo A.L.T.M."/>
            <person name="Pandolfi V."/>
            <person name="Bustamante F.O."/>
            <person name="Brasileiro-Vidal A.C."/>
            <person name="Benko-Iseppon A.M."/>
        </authorList>
    </citation>
    <scope>NUCLEOTIDE SEQUENCE [LARGE SCALE GENOMIC DNA]</scope>
    <source>
        <tissue evidence="1">Leaves</tissue>
    </source>
</reference>
<dbReference type="Proteomes" id="UP001341840">
    <property type="component" value="Unassembled WGS sequence"/>
</dbReference>
<name>A0ABU6XP85_9FABA</name>
<proteinExistence type="predicted"/>